<dbReference type="Gene3D" id="3.90.190.10">
    <property type="entry name" value="Protein tyrosine phosphatase superfamily"/>
    <property type="match status" value="1"/>
</dbReference>
<dbReference type="InterPro" id="IPR000387">
    <property type="entry name" value="Tyr_Pase_dom"/>
</dbReference>
<dbReference type="PROSITE" id="PS50056">
    <property type="entry name" value="TYR_PHOSPHATASE_2"/>
    <property type="match status" value="1"/>
</dbReference>
<feature type="domain" description="Tyrosine specific protein phosphatases" evidence="4">
    <location>
        <begin position="129"/>
        <end position="184"/>
    </location>
</feature>
<keyword evidence="2" id="KW-0904">Protein phosphatase</keyword>
<organism evidence="5">
    <name type="scientific">viral metagenome</name>
    <dbReference type="NCBI Taxonomy" id="1070528"/>
    <lineage>
        <taxon>unclassified sequences</taxon>
        <taxon>metagenomes</taxon>
        <taxon>organismal metagenomes</taxon>
    </lineage>
</organism>
<dbReference type="InterPro" id="IPR029021">
    <property type="entry name" value="Prot-tyrosine_phosphatase-like"/>
</dbReference>
<evidence type="ECO:0000259" key="3">
    <source>
        <dbReference type="PROSITE" id="PS50054"/>
    </source>
</evidence>
<dbReference type="AlphaFoldDB" id="A0A6C0EBT9"/>
<dbReference type="SUPFAM" id="SSF52799">
    <property type="entry name" value="(Phosphotyrosine protein) phosphatases II"/>
    <property type="match status" value="1"/>
</dbReference>
<dbReference type="InterPro" id="IPR000340">
    <property type="entry name" value="Dual-sp_phosphatase_cat-dom"/>
</dbReference>
<evidence type="ECO:0008006" key="6">
    <source>
        <dbReference type="Google" id="ProtNLM"/>
    </source>
</evidence>
<dbReference type="PANTHER" id="PTHR10159">
    <property type="entry name" value="DUAL SPECIFICITY PROTEIN PHOSPHATASE"/>
    <property type="match status" value="1"/>
</dbReference>
<evidence type="ECO:0000256" key="2">
    <source>
        <dbReference type="ARBA" id="ARBA00022912"/>
    </source>
</evidence>
<feature type="domain" description="Tyrosine-protein phosphatase" evidence="3">
    <location>
        <begin position="61"/>
        <end position="206"/>
    </location>
</feature>
<dbReference type="GO" id="GO:0005737">
    <property type="term" value="C:cytoplasm"/>
    <property type="evidence" value="ECO:0007669"/>
    <property type="project" value="TreeGrafter"/>
</dbReference>
<keyword evidence="1" id="KW-0378">Hydrolase</keyword>
<evidence type="ECO:0000259" key="4">
    <source>
        <dbReference type="PROSITE" id="PS50056"/>
    </source>
</evidence>
<dbReference type="PROSITE" id="PS50054">
    <property type="entry name" value="TYR_PHOSPHATASE_DUAL"/>
    <property type="match status" value="1"/>
</dbReference>
<dbReference type="GO" id="GO:0004721">
    <property type="term" value="F:phosphoprotein phosphatase activity"/>
    <property type="evidence" value="ECO:0007669"/>
    <property type="project" value="UniProtKB-KW"/>
</dbReference>
<proteinExistence type="predicted"/>
<dbReference type="EMBL" id="MN739785">
    <property type="protein sequence ID" value="QHT26348.1"/>
    <property type="molecule type" value="Genomic_DNA"/>
</dbReference>
<protein>
    <recommendedName>
        <fullName evidence="6">Tyrosine specific protein phosphatases domain-containing protein</fullName>
    </recommendedName>
</protein>
<accession>A0A6C0EBT9</accession>
<evidence type="ECO:0000256" key="1">
    <source>
        <dbReference type="ARBA" id="ARBA00022801"/>
    </source>
</evidence>
<name>A0A6C0EBT9_9ZZZZ</name>
<evidence type="ECO:0000313" key="5">
    <source>
        <dbReference type="EMBL" id="QHT26348.1"/>
    </source>
</evidence>
<reference evidence="5" key="1">
    <citation type="journal article" date="2020" name="Nature">
        <title>Giant virus diversity and host interactions through global metagenomics.</title>
        <authorList>
            <person name="Schulz F."/>
            <person name="Roux S."/>
            <person name="Paez-Espino D."/>
            <person name="Jungbluth S."/>
            <person name="Walsh D.A."/>
            <person name="Denef V.J."/>
            <person name="McMahon K.D."/>
            <person name="Konstantinidis K.T."/>
            <person name="Eloe-Fadrosh E.A."/>
            <person name="Kyrpides N.C."/>
            <person name="Woyke T."/>
        </authorList>
    </citation>
    <scope>NUCLEOTIDE SEQUENCE</scope>
    <source>
        <strain evidence="5">GVMAG-M-3300023179-27</strain>
    </source>
</reference>
<dbReference type="PANTHER" id="PTHR10159:SF530">
    <property type="entry name" value="DUAL SPECIFICITY PROTEIN PHOSPHATASE DDB_G0271350-RELATED"/>
    <property type="match status" value="1"/>
</dbReference>
<dbReference type="InterPro" id="IPR020422">
    <property type="entry name" value="TYR_PHOSPHATASE_DUAL_dom"/>
</dbReference>
<sequence>MNVLNYISSTATEVISKSIVAPLRVVSNKVTEYRTKEEKDEKPDRIYETNKYEQYKSLTYEPINIIDNLYLGHAINAGSYYVLKKLNIGLIMNVTNEIDNYFEDCKEFEYAKYDISDNGKDKINNHLINSYLKIIDYQKTYPDKNIFIHCYMGASRSVSVILYYLMKQHDKTLDEAIEFVKNKKNCINISTRFRDDIIETYACTSTL</sequence>
<dbReference type="SMART" id="SM00195">
    <property type="entry name" value="DSPc"/>
    <property type="match status" value="1"/>
</dbReference>
<dbReference type="GO" id="GO:0043409">
    <property type="term" value="P:negative regulation of MAPK cascade"/>
    <property type="evidence" value="ECO:0007669"/>
    <property type="project" value="TreeGrafter"/>
</dbReference>
<dbReference type="CDD" id="cd14498">
    <property type="entry name" value="DSP"/>
    <property type="match status" value="1"/>
</dbReference>
<dbReference type="Pfam" id="PF00782">
    <property type="entry name" value="DSPc"/>
    <property type="match status" value="1"/>
</dbReference>